<name>A0A0U1DAU5_9MYCO</name>
<dbReference type="Proteomes" id="UP000182227">
    <property type="component" value="Unassembled WGS sequence"/>
</dbReference>
<proteinExistence type="predicted"/>
<dbReference type="InterPro" id="IPR036689">
    <property type="entry name" value="ESAT-6-like_sf"/>
</dbReference>
<sequence>MGEAAPAGAPVTIPQVEASQPGNLVQAGAEMGQKATALGTQIEQHQKGLQTLHAGWQGSASDAAQAKSTATVQRMRQLQEALTRTQTIMQEGGGQLAQTRTSLLQTVSGLTAQGWQVGPDGSVSVRPGSTLEKYGKTSPANAMRLQALAASNAVNVKTILANFDTTDRRLSQNLRGAVSALDSPMQTFGPGGVPAPQSPKDTGPQIPQGKDATEVKKWWEALSEDDRKRLLREQPEKLGNLNGIPVADRSIANKAVMDATSPAWKMPRRLCHSRK</sequence>
<feature type="region of interest" description="Disordered" evidence="1">
    <location>
        <begin position="182"/>
        <end position="213"/>
    </location>
</feature>
<keyword evidence="2" id="KW-0378">Hydrolase</keyword>
<evidence type="ECO:0000256" key="1">
    <source>
        <dbReference type="SAM" id="MobiDB-lite"/>
    </source>
</evidence>
<dbReference type="EMBL" id="CTEF01000001">
    <property type="protein sequence ID" value="CQD11619.1"/>
    <property type="molecule type" value="Genomic_DNA"/>
</dbReference>
<evidence type="ECO:0000313" key="3">
    <source>
        <dbReference type="Proteomes" id="UP000182227"/>
    </source>
</evidence>
<dbReference type="SUPFAM" id="SSF140453">
    <property type="entry name" value="EsxAB dimer-like"/>
    <property type="match status" value="1"/>
</dbReference>
<organism evidence="2 3">
    <name type="scientific">Mycolicibacterium conceptionense</name>
    <dbReference type="NCBI Taxonomy" id="451644"/>
    <lineage>
        <taxon>Bacteria</taxon>
        <taxon>Bacillati</taxon>
        <taxon>Actinomycetota</taxon>
        <taxon>Actinomycetes</taxon>
        <taxon>Mycobacteriales</taxon>
        <taxon>Mycobacteriaceae</taxon>
        <taxon>Mycolicibacterium</taxon>
    </lineage>
</organism>
<reference evidence="2 3" key="1">
    <citation type="submission" date="2015-03" db="EMBL/GenBank/DDBJ databases">
        <authorList>
            <person name="Murphy D."/>
        </authorList>
    </citation>
    <scope>NUCLEOTIDE SEQUENCE [LARGE SCALE GENOMIC DNA]</scope>
    <source>
        <strain evidence="2 3">D16</strain>
    </source>
</reference>
<accession>A0A0U1DAU5</accession>
<evidence type="ECO:0000313" key="2">
    <source>
        <dbReference type="EMBL" id="CQD11619.1"/>
    </source>
</evidence>
<protein>
    <submittedName>
        <fullName evidence="2">Alpha/beta hydrolase</fullName>
    </submittedName>
</protein>
<dbReference type="AlphaFoldDB" id="A0A0U1DAU5"/>
<gene>
    <name evidence="2" type="ORF">BN970_02351</name>
</gene>
<dbReference type="Gene3D" id="1.10.287.1060">
    <property type="entry name" value="ESAT-6-like"/>
    <property type="match status" value="1"/>
</dbReference>
<dbReference type="GO" id="GO:0016787">
    <property type="term" value="F:hydrolase activity"/>
    <property type="evidence" value="ECO:0007669"/>
    <property type="project" value="UniProtKB-KW"/>
</dbReference>